<organism evidence="1 2">
    <name type="scientific">Cylindrobasidium torrendii FP15055 ss-10</name>
    <dbReference type="NCBI Taxonomy" id="1314674"/>
    <lineage>
        <taxon>Eukaryota</taxon>
        <taxon>Fungi</taxon>
        <taxon>Dikarya</taxon>
        <taxon>Basidiomycota</taxon>
        <taxon>Agaricomycotina</taxon>
        <taxon>Agaricomycetes</taxon>
        <taxon>Agaricomycetidae</taxon>
        <taxon>Agaricales</taxon>
        <taxon>Marasmiineae</taxon>
        <taxon>Physalacriaceae</taxon>
        <taxon>Cylindrobasidium</taxon>
    </lineage>
</organism>
<dbReference type="AlphaFoldDB" id="A0A0D7B1V0"/>
<dbReference type="EMBL" id="KN880628">
    <property type="protein sequence ID" value="KIY64593.1"/>
    <property type="molecule type" value="Genomic_DNA"/>
</dbReference>
<evidence type="ECO:0000313" key="1">
    <source>
        <dbReference type="EMBL" id="KIY64593.1"/>
    </source>
</evidence>
<dbReference type="Proteomes" id="UP000054007">
    <property type="component" value="Unassembled WGS sequence"/>
</dbReference>
<gene>
    <name evidence="1" type="ORF">CYLTODRAFT_467810</name>
</gene>
<accession>A0A0D7B1V0</accession>
<protein>
    <submittedName>
        <fullName evidence="1">Uncharacterized protein</fullName>
    </submittedName>
</protein>
<proteinExistence type="predicted"/>
<evidence type="ECO:0000313" key="2">
    <source>
        <dbReference type="Proteomes" id="UP000054007"/>
    </source>
</evidence>
<name>A0A0D7B1V0_9AGAR</name>
<keyword evidence="2" id="KW-1185">Reference proteome</keyword>
<reference evidence="1 2" key="1">
    <citation type="journal article" date="2015" name="Fungal Genet. Biol.">
        <title>Evolution of novel wood decay mechanisms in Agaricales revealed by the genome sequences of Fistulina hepatica and Cylindrobasidium torrendii.</title>
        <authorList>
            <person name="Floudas D."/>
            <person name="Held B.W."/>
            <person name="Riley R."/>
            <person name="Nagy L.G."/>
            <person name="Koehler G."/>
            <person name="Ransdell A.S."/>
            <person name="Younus H."/>
            <person name="Chow J."/>
            <person name="Chiniquy J."/>
            <person name="Lipzen A."/>
            <person name="Tritt A."/>
            <person name="Sun H."/>
            <person name="Haridas S."/>
            <person name="LaButti K."/>
            <person name="Ohm R.A."/>
            <person name="Kues U."/>
            <person name="Blanchette R.A."/>
            <person name="Grigoriev I.V."/>
            <person name="Minto R.E."/>
            <person name="Hibbett D.S."/>
        </authorList>
    </citation>
    <scope>NUCLEOTIDE SEQUENCE [LARGE SCALE GENOMIC DNA]</scope>
    <source>
        <strain evidence="1 2">FP15055 ss-10</strain>
    </source>
</reference>
<sequence length="166" mass="17886">MPSQTCYAHSLTATHKPRFACICIVCHPKSLDRIPRDVVEALHADVVISNGERELMLRGFLKVSETCAAEPIAELMYKSAAKAANNATAVLKGVPVHKENAPSSKRGPKNLGRRAQRMFRKISGTTLTTAQIGAPVALKAPSSEEPSVTLASYDTVYDIFAEYGSA</sequence>